<dbReference type="InterPro" id="IPR001721">
    <property type="entry name" value="TD_ACT-like"/>
</dbReference>
<dbReference type="InterPro" id="IPR050147">
    <property type="entry name" value="Ser/Thr_Dehydratase"/>
</dbReference>
<keyword evidence="9 12" id="KW-0456">Lyase</keyword>
<dbReference type="InterPro" id="IPR038110">
    <property type="entry name" value="TD_ACT-like_sf"/>
</dbReference>
<dbReference type="SUPFAM" id="SSF53686">
    <property type="entry name" value="Tryptophan synthase beta subunit-like PLP-dependent enzymes"/>
    <property type="match status" value="1"/>
</dbReference>
<dbReference type="Gene3D" id="3.40.50.1100">
    <property type="match status" value="2"/>
</dbReference>
<dbReference type="InterPro" id="IPR011820">
    <property type="entry name" value="IlvA"/>
</dbReference>
<evidence type="ECO:0000256" key="3">
    <source>
        <dbReference type="ARBA" id="ARBA00004810"/>
    </source>
</evidence>
<dbReference type="EMBL" id="JBBJUP010000020">
    <property type="protein sequence ID" value="MEJ8281509.1"/>
    <property type="molecule type" value="Genomic_DNA"/>
</dbReference>
<keyword evidence="8 12" id="KW-0663">Pyridoxal phosphate</keyword>
<comment type="catalytic activity">
    <reaction evidence="1 12">
        <text>L-threonine = 2-oxobutanoate + NH4(+)</text>
        <dbReference type="Rhea" id="RHEA:22108"/>
        <dbReference type="ChEBI" id="CHEBI:16763"/>
        <dbReference type="ChEBI" id="CHEBI:28938"/>
        <dbReference type="ChEBI" id="CHEBI:57926"/>
        <dbReference type="EC" id="4.3.1.19"/>
    </reaction>
</comment>
<dbReference type="InterPro" id="IPR000634">
    <property type="entry name" value="Ser/Thr_deHydtase_PyrdxlP-BS"/>
</dbReference>
<reference evidence="14 15" key="1">
    <citation type="submission" date="2024-03" db="EMBL/GenBank/DDBJ databases">
        <title>Draft genome sequence of Pseudonocardia sp. DW16-2.</title>
        <authorList>
            <person name="Duangmal K."/>
        </authorList>
    </citation>
    <scope>NUCLEOTIDE SEQUENCE [LARGE SCALE GENOMIC DNA]</scope>
    <source>
        <strain evidence="14 15">DW16-2</strain>
    </source>
</reference>
<keyword evidence="10 12" id="KW-0100">Branched-chain amino acid biosynthesis</keyword>
<keyword evidence="6 12" id="KW-0028">Amino-acid biosynthesis</keyword>
<dbReference type="CDD" id="cd04907">
    <property type="entry name" value="ACT_ThrD-I_2"/>
    <property type="match status" value="1"/>
</dbReference>
<proteinExistence type="inferred from homology"/>
<protein>
    <recommendedName>
        <fullName evidence="12">L-threonine dehydratase</fullName>
        <ecNumber evidence="12">4.3.1.19</ecNumber>
    </recommendedName>
    <alternativeName>
        <fullName evidence="12">Threonine deaminase</fullName>
    </alternativeName>
</protein>
<dbReference type="PROSITE" id="PS51672">
    <property type="entry name" value="ACT_LIKE"/>
    <property type="match status" value="1"/>
</dbReference>
<evidence type="ECO:0000256" key="12">
    <source>
        <dbReference type="RuleBase" id="RU362012"/>
    </source>
</evidence>
<evidence type="ECO:0000256" key="7">
    <source>
        <dbReference type="ARBA" id="ARBA00022624"/>
    </source>
</evidence>
<evidence type="ECO:0000256" key="2">
    <source>
        <dbReference type="ARBA" id="ARBA00001933"/>
    </source>
</evidence>
<gene>
    <name evidence="12 14" type="primary">ilvA</name>
    <name evidence="14" type="ORF">WJX68_21420</name>
</gene>
<dbReference type="InterPro" id="IPR036052">
    <property type="entry name" value="TrpB-like_PALP_sf"/>
</dbReference>
<comment type="similarity">
    <text evidence="4 12">Belongs to the serine/threonine dehydratase family.</text>
</comment>
<evidence type="ECO:0000256" key="10">
    <source>
        <dbReference type="ARBA" id="ARBA00023304"/>
    </source>
</evidence>
<accession>A0ABU8TC65</accession>
<dbReference type="CDD" id="cd01562">
    <property type="entry name" value="Thr-dehyd"/>
    <property type="match status" value="1"/>
</dbReference>
<dbReference type="PANTHER" id="PTHR48078">
    <property type="entry name" value="THREONINE DEHYDRATASE, MITOCHONDRIAL-RELATED"/>
    <property type="match status" value="1"/>
</dbReference>
<comment type="cofactor">
    <cofactor evidence="2 12">
        <name>pyridoxal 5'-phosphate</name>
        <dbReference type="ChEBI" id="CHEBI:597326"/>
    </cofactor>
</comment>
<dbReference type="NCBIfam" id="NF006390">
    <property type="entry name" value="PRK08639.1"/>
    <property type="match status" value="1"/>
</dbReference>
<dbReference type="PANTHER" id="PTHR48078:SF11">
    <property type="entry name" value="THREONINE DEHYDRATASE, MITOCHONDRIAL"/>
    <property type="match status" value="1"/>
</dbReference>
<dbReference type="Gene3D" id="3.40.1020.10">
    <property type="entry name" value="Biosynthetic Threonine Deaminase, Domain 3"/>
    <property type="match status" value="1"/>
</dbReference>
<dbReference type="Pfam" id="PF00585">
    <property type="entry name" value="Thr_dehydrat_C"/>
    <property type="match status" value="1"/>
</dbReference>
<name>A0ABU8TC65_9PSEU</name>
<comment type="function">
    <text evidence="11 12">Catalyzes the anaerobic formation of alpha-ketobutyrate and ammonia from threonine in a two-step reaction. The first step involved a dehydration of threonine and a production of enamine intermediates (aminocrotonate), which tautomerizes to its imine form (iminobutyrate). Both intermediates are unstable and short-lived. The second step is the nonenzymatic hydrolysis of the enamine/imine intermediates to form 2-ketobutyrate and free ammonia. In the low water environment of the cell, the second step is accelerated by RidA.</text>
</comment>
<keyword evidence="7 12" id="KW-0412">Isoleucine biosynthesis</keyword>
<evidence type="ECO:0000256" key="6">
    <source>
        <dbReference type="ARBA" id="ARBA00022605"/>
    </source>
</evidence>
<organism evidence="14 15">
    <name type="scientific">Pseudonocardia spirodelae</name>
    <dbReference type="NCBI Taxonomy" id="3133431"/>
    <lineage>
        <taxon>Bacteria</taxon>
        <taxon>Bacillati</taxon>
        <taxon>Actinomycetota</taxon>
        <taxon>Actinomycetes</taxon>
        <taxon>Pseudonocardiales</taxon>
        <taxon>Pseudonocardiaceae</taxon>
        <taxon>Pseudonocardia</taxon>
    </lineage>
</organism>
<evidence type="ECO:0000256" key="8">
    <source>
        <dbReference type="ARBA" id="ARBA00022898"/>
    </source>
</evidence>
<evidence type="ECO:0000256" key="11">
    <source>
        <dbReference type="ARBA" id="ARBA00025527"/>
    </source>
</evidence>
<comment type="subunit">
    <text evidence="5 12">Homotetramer.</text>
</comment>
<evidence type="ECO:0000259" key="13">
    <source>
        <dbReference type="PROSITE" id="PS51672"/>
    </source>
</evidence>
<evidence type="ECO:0000256" key="9">
    <source>
        <dbReference type="ARBA" id="ARBA00023239"/>
    </source>
</evidence>
<dbReference type="NCBIfam" id="TIGR02079">
    <property type="entry name" value="THD1"/>
    <property type="match status" value="1"/>
</dbReference>
<evidence type="ECO:0000256" key="1">
    <source>
        <dbReference type="ARBA" id="ARBA00001274"/>
    </source>
</evidence>
<dbReference type="EC" id="4.3.1.19" evidence="12"/>
<dbReference type="GO" id="GO:0004794">
    <property type="term" value="F:threonine deaminase activity"/>
    <property type="evidence" value="ECO:0007669"/>
    <property type="project" value="UniProtKB-EC"/>
</dbReference>
<evidence type="ECO:0000313" key="15">
    <source>
        <dbReference type="Proteomes" id="UP001364211"/>
    </source>
</evidence>
<sequence>MSARDVDDAAARLRAVIGPTPLQLNPRLSDALGGEVWVKREDLQPVRSYKIRGAYNLIAQLPEADRLAGVVCASAGNHAQGVAFACQRLGVTGRVYLPGTTPRQKRDRVARLGRDAVEVRVVGNTYDEAAAAARADAESTGATQVPAFDDPRTVAGQGTIAREILSQLADPPDVLVVPVGGGGLLAGAITYLREHSPGTRIVGVEPAGAASMAAAVAAGEPVELGSLDPFVDGAAVRRVGAATFDVVRDAGVELLAVPEGRICVEMLALYQSDGIIAEPAGALSPAALDRLDIPRDATTVCLLSGGNNDVSRYADIVERALVFEGRKHYFLVEFPQEPGALRRFLDDVLGPDDDITLFEYTKRSNRETGPALVGIELGSPDDLPALLKRMDEAPPHIEPIPPDSPLFGFIL</sequence>
<comment type="pathway">
    <text evidence="3 12">Amino-acid biosynthesis; L-isoleucine biosynthesis; 2-oxobutanoate from L-threonine: step 1/1.</text>
</comment>
<dbReference type="Pfam" id="PF00291">
    <property type="entry name" value="PALP"/>
    <property type="match status" value="1"/>
</dbReference>
<evidence type="ECO:0000313" key="14">
    <source>
        <dbReference type="EMBL" id="MEJ8281509.1"/>
    </source>
</evidence>
<comment type="caution">
    <text evidence="14">The sequence shown here is derived from an EMBL/GenBank/DDBJ whole genome shotgun (WGS) entry which is preliminary data.</text>
</comment>
<evidence type="ECO:0000256" key="4">
    <source>
        <dbReference type="ARBA" id="ARBA00010869"/>
    </source>
</evidence>
<dbReference type="InterPro" id="IPR001926">
    <property type="entry name" value="TrpB-like_PALP"/>
</dbReference>
<dbReference type="PROSITE" id="PS00165">
    <property type="entry name" value="DEHYDRATASE_SER_THR"/>
    <property type="match status" value="1"/>
</dbReference>
<feature type="domain" description="ACT-like" evidence="13">
    <location>
        <begin position="328"/>
        <end position="402"/>
    </location>
</feature>
<evidence type="ECO:0000256" key="5">
    <source>
        <dbReference type="ARBA" id="ARBA00011881"/>
    </source>
</evidence>
<dbReference type="Proteomes" id="UP001364211">
    <property type="component" value="Unassembled WGS sequence"/>
</dbReference>
<keyword evidence="15" id="KW-1185">Reference proteome</keyword>